<evidence type="ECO:0000259" key="1">
    <source>
        <dbReference type="PROSITE" id="PS51729"/>
    </source>
</evidence>
<dbReference type="OrthoDB" id="5405911at2"/>
<dbReference type="PANTHER" id="PTHR31435:SF10">
    <property type="entry name" value="BSR4717 PROTEIN"/>
    <property type="match status" value="1"/>
</dbReference>
<dbReference type="SUPFAM" id="SSF55729">
    <property type="entry name" value="Acyl-CoA N-acyltransferases (Nat)"/>
    <property type="match status" value="1"/>
</dbReference>
<dbReference type="EMBL" id="MRDE01000039">
    <property type="protein sequence ID" value="OMH24976.1"/>
    <property type="molecule type" value="Genomic_DNA"/>
</dbReference>
<dbReference type="Gene3D" id="3.40.630.30">
    <property type="match status" value="1"/>
</dbReference>
<dbReference type="CDD" id="cd04301">
    <property type="entry name" value="NAT_SF"/>
    <property type="match status" value="1"/>
</dbReference>
<name>A0A1R1LBS8_9MICC</name>
<dbReference type="GO" id="GO:0016740">
    <property type="term" value="F:transferase activity"/>
    <property type="evidence" value="ECO:0007669"/>
    <property type="project" value="UniProtKB-KW"/>
</dbReference>
<evidence type="ECO:0000313" key="3">
    <source>
        <dbReference type="Proteomes" id="UP000187085"/>
    </source>
</evidence>
<dbReference type="InterPro" id="IPR016181">
    <property type="entry name" value="Acyl_CoA_acyltransferase"/>
</dbReference>
<dbReference type="AlphaFoldDB" id="A0A1R1LBS8"/>
<evidence type="ECO:0000313" key="2">
    <source>
        <dbReference type="EMBL" id="OMH24976.1"/>
    </source>
</evidence>
<accession>A0A1R1LBS8</accession>
<sequence>MDADITVRNNRDRGRYELIDDGAVIGKASWMPFDGPDGPERIFFHTTVDEDHAGQGLASTLARQALADTAHAGIRIVPVCSYIKTWLSKHPGQENVVAVRAEHLAAVPSPEPTS</sequence>
<gene>
    <name evidence="2" type="ORF">BKD30_06930</name>
</gene>
<dbReference type="InterPro" id="IPR031165">
    <property type="entry name" value="GNAT_YJDJ"/>
</dbReference>
<dbReference type="Proteomes" id="UP000187085">
    <property type="component" value="Unassembled WGS sequence"/>
</dbReference>
<dbReference type="STRING" id="554083.BKD30_06930"/>
<keyword evidence="3" id="KW-1185">Reference proteome</keyword>
<organism evidence="2 3">
    <name type="scientific">Tersicoccus phoenicis</name>
    <dbReference type="NCBI Taxonomy" id="554083"/>
    <lineage>
        <taxon>Bacteria</taxon>
        <taxon>Bacillati</taxon>
        <taxon>Actinomycetota</taxon>
        <taxon>Actinomycetes</taxon>
        <taxon>Micrococcales</taxon>
        <taxon>Micrococcaceae</taxon>
        <taxon>Tersicoccus</taxon>
    </lineage>
</organism>
<dbReference type="PANTHER" id="PTHR31435">
    <property type="entry name" value="PROTEIN NATD1"/>
    <property type="match status" value="1"/>
</dbReference>
<protein>
    <submittedName>
        <fullName evidence="2">GNAT family N-acetyltransferase</fullName>
    </submittedName>
</protein>
<dbReference type="InterPro" id="IPR045057">
    <property type="entry name" value="Gcn5-rel_NAT"/>
</dbReference>
<dbReference type="Pfam" id="PF14542">
    <property type="entry name" value="Acetyltransf_CG"/>
    <property type="match status" value="1"/>
</dbReference>
<proteinExistence type="predicted"/>
<reference evidence="2 3" key="1">
    <citation type="submission" date="2016-12" db="EMBL/GenBank/DDBJ databases">
        <title>Draft genome of Tersicoccus phoenicis 1P05MA.</title>
        <authorList>
            <person name="Nakajima Y."/>
            <person name="Yoshizawa S."/>
            <person name="Nakamura K."/>
            <person name="Ogura Y."/>
            <person name="Hayashi T."/>
            <person name="Kogure K."/>
        </authorList>
    </citation>
    <scope>NUCLEOTIDE SEQUENCE [LARGE SCALE GENOMIC DNA]</scope>
    <source>
        <strain evidence="2 3">1p05MA</strain>
    </source>
</reference>
<comment type="caution">
    <text evidence="2">The sequence shown here is derived from an EMBL/GenBank/DDBJ whole genome shotgun (WGS) entry which is preliminary data.</text>
</comment>
<dbReference type="PROSITE" id="PS51729">
    <property type="entry name" value="GNAT_YJDJ"/>
    <property type="match status" value="1"/>
</dbReference>
<feature type="domain" description="N-acetyltransferase" evidence="1">
    <location>
        <begin position="8"/>
        <end position="98"/>
    </location>
</feature>
<keyword evidence="2" id="KW-0808">Transferase</keyword>
<dbReference type="RefSeq" id="WP_076703494.1">
    <property type="nucleotide sequence ID" value="NZ_MRDE01000039.1"/>
</dbReference>